<protein>
    <submittedName>
        <fullName evidence="2">Uncharacterized protein</fullName>
    </submittedName>
</protein>
<organism evidence="2 3">
    <name type="scientific">Grifola frondosa</name>
    <name type="common">Maitake</name>
    <name type="synonym">Polyporus frondosus</name>
    <dbReference type="NCBI Taxonomy" id="5627"/>
    <lineage>
        <taxon>Eukaryota</taxon>
        <taxon>Fungi</taxon>
        <taxon>Dikarya</taxon>
        <taxon>Basidiomycota</taxon>
        <taxon>Agaricomycotina</taxon>
        <taxon>Agaricomycetes</taxon>
        <taxon>Polyporales</taxon>
        <taxon>Grifolaceae</taxon>
        <taxon>Grifola</taxon>
    </lineage>
</organism>
<feature type="compositionally biased region" description="Basic and acidic residues" evidence="1">
    <location>
        <begin position="168"/>
        <end position="187"/>
    </location>
</feature>
<name>A0A1C7MJ21_GRIFR</name>
<dbReference type="OMA" id="DDESTMH"/>
<reference evidence="2 3" key="1">
    <citation type="submission" date="2016-03" db="EMBL/GenBank/DDBJ databases">
        <title>Whole genome sequencing of Grifola frondosa 9006-11.</title>
        <authorList>
            <person name="Min B."/>
            <person name="Park H."/>
            <person name="Kim J.-G."/>
            <person name="Cho H."/>
            <person name="Oh Y.-L."/>
            <person name="Kong W.-S."/>
            <person name="Choi I.-G."/>
        </authorList>
    </citation>
    <scope>NUCLEOTIDE SEQUENCE [LARGE SCALE GENOMIC DNA]</scope>
    <source>
        <strain evidence="2 3">9006-11</strain>
    </source>
</reference>
<dbReference type="Proteomes" id="UP000092993">
    <property type="component" value="Unassembled WGS sequence"/>
</dbReference>
<evidence type="ECO:0000256" key="1">
    <source>
        <dbReference type="SAM" id="MobiDB-lite"/>
    </source>
</evidence>
<dbReference type="OrthoDB" id="2159786at2759"/>
<dbReference type="EMBL" id="LUGG01000003">
    <property type="protein sequence ID" value="OBZ76820.1"/>
    <property type="molecule type" value="Genomic_DNA"/>
</dbReference>
<gene>
    <name evidence="2" type="ORF">A0H81_03957</name>
</gene>
<dbReference type="AlphaFoldDB" id="A0A1C7MJ21"/>
<proteinExistence type="predicted"/>
<accession>A0A1C7MJ21</accession>
<evidence type="ECO:0000313" key="3">
    <source>
        <dbReference type="Proteomes" id="UP000092993"/>
    </source>
</evidence>
<comment type="caution">
    <text evidence="2">The sequence shown here is derived from an EMBL/GenBank/DDBJ whole genome shotgun (WGS) entry which is preliminary data.</text>
</comment>
<dbReference type="STRING" id="5627.A0A1C7MJ21"/>
<sequence length="195" mass="22275">MSTSLAEHSFLFASLDSKQATTARKSMGNPCSMQGKDIAEPDAQRVKFLTAMMRQHPDERESILKELILRLINSELYRQAMEELELYLPSFPYQDNPVFHLYAGLISLYLAQPSSNLFLGEEFTNGSDWDANLVRDAQGRFERAKALDPTNVVAIAFLDQLPDITRATRDRNTQDSDDESTMHIDRTSRRKRIKT</sequence>
<evidence type="ECO:0000313" key="2">
    <source>
        <dbReference type="EMBL" id="OBZ76820.1"/>
    </source>
</evidence>
<feature type="region of interest" description="Disordered" evidence="1">
    <location>
        <begin position="168"/>
        <end position="195"/>
    </location>
</feature>
<keyword evidence="3" id="KW-1185">Reference proteome</keyword>